<proteinExistence type="inferred from homology"/>
<feature type="domain" description="FAD-binding" evidence="7">
    <location>
        <begin position="2"/>
        <end position="325"/>
    </location>
</feature>
<dbReference type="EMBL" id="JAQHRD010000003">
    <property type="protein sequence ID" value="KAJ6442491.1"/>
    <property type="molecule type" value="Genomic_DNA"/>
</dbReference>
<accession>A0AB34FV11</accession>
<evidence type="ECO:0000256" key="2">
    <source>
        <dbReference type="ARBA" id="ARBA00022630"/>
    </source>
</evidence>
<evidence type="ECO:0000256" key="5">
    <source>
        <dbReference type="ARBA" id="ARBA00023033"/>
    </source>
</evidence>
<evidence type="ECO:0000313" key="9">
    <source>
        <dbReference type="Proteomes" id="UP001163105"/>
    </source>
</evidence>
<evidence type="ECO:0000256" key="1">
    <source>
        <dbReference type="ARBA" id="ARBA00007992"/>
    </source>
</evidence>
<dbReference type="Gene3D" id="3.50.50.60">
    <property type="entry name" value="FAD/NAD(P)-binding domain"/>
    <property type="match status" value="1"/>
</dbReference>
<evidence type="ECO:0000256" key="6">
    <source>
        <dbReference type="SAM" id="SignalP"/>
    </source>
</evidence>
<dbReference type="InterPro" id="IPR036188">
    <property type="entry name" value="FAD/NAD-bd_sf"/>
</dbReference>
<keyword evidence="6" id="KW-0732">Signal</keyword>
<evidence type="ECO:0000256" key="3">
    <source>
        <dbReference type="ARBA" id="ARBA00022827"/>
    </source>
</evidence>
<keyword evidence="4" id="KW-0560">Oxidoreductase</keyword>
<dbReference type="SUPFAM" id="SSF51905">
    <property type="entry name" value="FAD/NAD(P)-binding domain"/>
    <property type="match status" value="1"/>
</dbReference>
<dbReference type="PANTHER" id="PTHR13789">
    <property type="entry name" value="MONOOXYGENASE"/>
    <property type="match status" value="1"/>
</dbReference>
<evidence type="ECO:0000313" key="8">
    <source>
        <dbReference type="EMBL" id="KAJ6442491.1"/>
    </source>
</evidence>
<dbReference type="GO" id="GO:0004497">
    <property type="term" value="F:monooxygenase activity"/>
    <property type="evidence" value="ECO:0007669"/>
    <property type="project" value="UniProtKB-KW"/>
</dbReference>
<dbReference type="InterPro" id="IPR002938">
    <property type="entry name" value="FAD-bd"/>
</dbReference>
<feature type="chain" id="PRO_5044318896" evidence="6">
    <location>
        <begin position="22"/>
        <end position="461"/>
    </location>
</feature>
<gene>
    <name evidence="8" type="ORF">O9K51_03666</name>
</gene>
<keyword evidence="2" id="KW-0285">Flavoprotein</keyword>
<keyword evidence="3" id="KW-0274">FAD</keyword>
<organism evidence="8 9">
    <name type="scientific">Purpureocillium lavendulum</name>
    <dbReference type="NCBI Taxonomy" id="1247861"/>
    <lineage>
        <taxon>Eukaryota</taxon>
        <taxon>Fungi</taxon>
        <taxon>Dikarya</taxon>
        <taxon>Ascomycota</taxon>
        <taxon>Pezizomycotina</taxon>
        <taxon>Sordariomycetes</taxon>
        <taxon>Hypocreomycetidae</taxon>
        <taxon>Hypocreales</taxon>
        <taxon>Ophiocordycipitaceae</taxon>
        <taxon>Purpureocillium</taxon>
    </lineage>
</organism>
<dbReference type="AlphaFoldDB" id="A0AB34FV11"/>
<dbReference type="Pfam" id="PF01494">
    <property type="entry name" value="FAD_binding_3"/>
    <property type="match status" value="1"/>
</dbReference>
<evidence type="ECO:0000259" key="7">
    <source>
        <dbReference type="Pfam" id="PF01494"/>
    </source>
</evidence>
<keyword evidence="9" id="KW-1185">Reference proteome</keyword>
<reference evidence="8" key="1">
    <citation type="submission" date="2023-01" db="EMBL/GenBank/DDBJ databases">
        <title>The growth and conidiation of Purpureocillium lavendulum are regulated by nitrogen source and histone H3K14 acetylation.</title>
        <authorList>
            <person name="Tang P."/>
            <person name="Han J."/>
            <person name="Zhang C."/>
            <person name="Tang P."/>
            <person name="Qi F."/>
            <person name="Zhang K."/>
            <person name="Liang L."/>
        </authorList>
    </citation>
    <scope>NUCLEOTIDE SEQUENCE</scope>
    <source>
        <strain evidence="8">YMF1.00683</strain>
    </source>
</reference>
<feature type="signal peptide" evidence="6">
    <location>
        <begin position="1"/>
        <end position="21"/>
    </location>
</feature>
<sequence>MIIIVGAGIAGLSLAIALGQAGHEVTLLDAAPELAELGAGVQMTPQAIKYLFQMGLKEDLLRESIVPQQMLVRDGRDGAVLGTVEIGEMERVYGAPYIVVHRAVLHTILHRHAVRAGARIVLNSKVARYHFEEGSVELESGKTLCADLVVAADGINSSARSQLLGEDDPGSQPTGWAAFRMMVEVVKLQADPLTSGLVDLSSGSSNFWIAPDVSVMTYLVKEATMLNIVLSHHDDIDTRDLSLEQHKAIVNELFKDFEPRVQRIFELARPSITNYPVYAVPPLPRWTHSSGRFTLVGDAAHAMAFYMSMGVSLAVEDAVALAAVLGPGPRVSSESQAAQKQSALSTEDLRHALGTFETVRKQRAEAVQRASLHAGNSLHMPHGKEREFLHESLRHAHEDSVWPPADATGELQSSYVKYGSNGERLGPGGITDRGTRDWCYGYDAVAEVRNNHELRRQQAQS</sequence>
<protein>
    <submittedName>
        <fullName evidence="8">Salicylate hydroxylase</fullName>
    </submittedName>
</protein>
<dbReference type="SUPFAM" id="SSF54373">
    <property type="entry name" value="FAD-linked reductases, C-terminal domain"/>
    <property type="match status" value="1"/>
</dbReference>
<dbReference type="PANTHER" id="PTHR13789:SF147">
    <property type="entry name" value="PUTATIVE (AFU_ORTHOLOGUE AFUA_2G01950)-RELATED"/>
    <property type="match status" value="1"/>
</dbReference>
<keyword evidence="5" id="KW-0503">Monooxygenase</keyword>
<evidence type="ECO:0000256" key="4">
    <source>
        <dbReference type="ARBA" id="ARBA00023002"/>
    </source>
</evidence>
<dbReference type="Proteomes" id="UP001163105">
    <property type="component" value="Unassembled WGS sequence"/>
</dbReference>
<dbReference type="InterPro" id="IPR050493">
    <property type="entry name" value="FAD-dep_Monooxygenase_BioMet"/>
</dbReference>
<name>A0AB34FV11_9HYPO</name>
<dbReference type="PRINTS" id="PR00420">
    <property type="entry name" value="RNGMNOXGNASE"/>
</dbReference>
<comment type="caution">
    <text evidence="8">The sequence shown here is derived from an EMBL/GenBank/DDBJ whole genome shotgun (WGS) entry which is preliminary data.</text>
</comment>
<comment type="similarity">
    <text evidence="1">Belongs to the paxM FAD-dependent monooxygenase family.</text>
</comment>
<dbReference type="GO" id="GO:0071949">
    <property type="term" value="F:FAD binding"/>
    <property type="evidence" value="ECO:0007669"/>
    <property type="project" value="InterPro"/>
</dbReference>